<comment type="subcellular location">
    <subcellularLocation>
        <location evidence="7">Cytoplasm</location>
    </subcellularLocation>
</comment>
<evidence type="ECO:0000256" key="9">
    <source>
        <dbReference type="PIRSR" id="PIRSR000102-2"/>
    </source>
</evidence>
<feature type="binding site" evidence="7">
    <location>
        <position position="13"/>
    </location>
    <ligand>
        <name>NAD(+)</name>
        <dbReference type="ChEBI" id="CHEBI:57540"/>
    </ligand>
</feature>
<comment type="caution">
    <text evidence="7">Lacks conserved residue(s) required for the propagation of feature annotation.</text>
</comment>
<gene>
    <name evidence="7" type="primary">ldh</name>
    <name evidence="13" type="ORF">CHK_3192</name>
</gene>
<feature type="binding site" evidence="7">
    <location>
        <position position="167"/>
    </location>
    <ligand>
        <name>beta-D-fructose 1,6-bisphosphate</name>
        <dbReference type="ChEBI" id="CHEBI:32966"/>
        <note>allosteric activator</note>
    </ligand>
</feature>
<feature type="binding site" evidence="9">
    <location>
        <position position="150"/>
    </location>
    <ligand>
        <name>substrate</name>
    </ligand>
</feature>
<evidence type="ECO:0000256" key="8">
    <source>
        <dbReference type="PIRSR" id="PIRSR000102-1"/>
    </source>
</evidence>
<dbReference type="Pfam" id="PF00056">
    <property type="entry name" value="Ldh_1_N"/>
    <property type="match status" value="1"/>
</dbReference>
<keyword evidence="7" id="KW-0963">Cytoplasm</keyword>
<feature type="active site" description="Proton acceptor" evidence="7 8">
    <location>
        <position position="174"/>
    </location>
</feature>
<evidence type="ECO:0000256" key="1">
    <source>
        <dbReference type="ARBA" id="ARBA00004843"/>
    </source>
</evidence>
<proteinExistence type="inferred from homology"/>
<keyword evidence="4 7" id="KW-0560">Oxidoreductase</keyword>
<evidence type="ECO:0000259" key="11">
    <source>
        <dbReference type="Pfam" id="PF00056"/>
    </source>
</evidence>
<dbReference type="RefSeq" id="WP_046444947.1">
    <property type="nucleotide sequence ID" value="NZ_CAUERS010000044.1"/>
</dbReference>
<evidence type="ECO:0000313" key="13">
    <source>
        <dbReference type="EMBL" id="KKI49340.1"/>
    </source>
</evidence>
<dbReference type="GO" id="GO:0004459">
    <property type="term" value="F:L-lactate dehydrogenase (NAD+) activity"/>
    <property type="evidence" value="ECO:0007669"/>
    <property type="project" value="UniProtKB-UniRule"/>
</dbReference>
<sequence>MSRKVTVIGAGSVGATITYTLAVTGLASEVVVIDINTEKALGEAMDVRQGTPFCAPIKIYAGTYEDAAGSDIVIITSGLPRKAGQSRIDLAQTNVDIIKEIAPEIVKHAPDAVYILVSNPVDVLTYTFCKVSGIPESRVIGSGTLLDTARLRSRLAEYLAISQKSVHAYVLGEHGDSSFVPWSAARVGSANILRHYGEFNIEGAVKAELNTEEIEQYIRTSGGKIIARKGATFYAIAISVCHMVDCVFGSTSRVMTVSSMLHGEYGIDDVCLSIPFVLGSKGICGTVLPTLTDDEVAKLKHSADVLKDVIKQVKL</sequence>
<dbReference type="PANTHER" id="PTHR43128:SF16">
    <property type="entry name" value="L-LACTATE DEHYDROGENASE"/>
    <property type="match status" value="1"/>
</dbReference>
<dbReference type="STRING" id="270498.CHK_3192"/>
<dbReference type="HAMAP" id="MF_00488">
    <property type="entry name" value="Lactate_dehydrog"/>
    <property type="match status" value="1"/>
</dbReference>
<evidence type="ECO:0000256" key="10">
    <source>
        <dbReference type="PIRSR" id="PIRSR000102-3"/>
    </source>
</evidence>
<dbReference type="UniPathway" id="UPA00554">
    <property type="reaction ID" value="UER00611"/>
</dbReference>
<dbReference type="AlphaFoldDB" id="A0A0M2NGC5"/>
<evidence type="ECO:0000256" key="4">
    <source>
        <dbReference type="ARBA" id="ARBA00023002"/>
    </source>
</evidence>
<dbReference type="PATRIC" id="fig|270498.16.peg.2443"/>
<evidence type="ECO:0000256" key="2">
    <source>
        <dbReference type="ARBA" id="ARBA00006054"/>
    </source>
</evidence>
<dbReference type="SUPFAM" id="SSF51735">
    <property type="entry name" value="NAD(P)-binding Rossmann-fold domains"/>
    <property type="match status" value="1"/>
</dbReference>
<evidence type="ECO:0000313" key="14">
    <source>
        <dbReference type="Proteomes" id="UP000034076"/>
    </source>
</evidence>
<dbReference type="InterPro" id="IPR001236">
    <property type="entry name" value="Lactate/malate_DH_N"/>
</dbReference>
<name>A0A0M2NGC5_9FIRM</name>
<dbReference type="InterPro" id="IPR011304">
    <property type="entry name" value="L-lactate_DH"/>
</dbReference>
<dbReference type="Gene3D" id="3.40.50.720">
    <property type="entry name" value="NAD(P)-binding Rossmann-like Domain"/>
    <property type="match status" value="1"/>
</dbReference>
<feature type="domain" description="Lactate/malate dehydrogenase N-terminal" evidence="11">
    <location>
        <begin position="4"/>
        <end position="141"/>
    </location>
</feature>
<accession>A0A0M2NGC5</accession>
<dbReference type="InterPro" id="IPR018177">
    <property type="entry name" value="L-lactate_DH_AS"/>
</dbReference>
<evidence type="ECO:0000256" key="5">
    <source>
        <dbReference type="ARBA" id="ARBA00023027"/>
    </source>
</evidence>
<protein>
    <recommendedName>
        <fullName evidence="3 7">L-lactate dehydrogenase</fullName>
        <shortName evidence="7">L-LDH</shortName>
        <ecNumber evidence="3 7">1.1.1.27</ecNumber>
    </recommendedName>
</protein>
<dbReference type="PRINTS" id="PR00086">
    <property type="entry name" value="LLDHDRGNASE"/>
</dbReference>
<comment type="caution">
    <text evidence="13">The sequence shown here is derived from an EMBL/GenBank/DDBJ whole genome shotgun (WGS) entry which is preliminary data.</text>
</comment>
<reference evidence="13 14" key="1">
    <citation type="submission" date="2015-04" db="EMBL/GenBank/DDBJ databases">
        <title>Draft genome sequence of bacteremic isolate Catabacter hongkongensis type strain HKU16T.</title>
        <authorList>
            <person name="Lau S.K."/>
            <person name="Teng J.L."/>
            <person name="Huang Y."/>
            <person name="Curreem S.O."/>
            <person name="Tsui S.K."/>
            <person name="Woo P.C."/>
        </authorList>
    </citation>
    <scope>NUCLEOTIDE SEQUENCE [LARGE SCALE GENOMIC DNA]</scope>
    <source>
        <strain evidence="13 14">HKU16</strain>
    </source>
</reference>
<dbReference type="NCBIfam" id="TIGR01771">
    <property type="entry name" value="L-LDH-NAD"/>
    <property type="match status" value="1"/>
</dbReference>
<dbReference type="GO" id="GO:0005737">
    <property type="term" value="C:cytoplasm"/>
    <property type="evidence" value="ECO:0007669"/>
    <property type="project" value="UniProtKB-SubCell"/>
</dbReference>
<dbReference type="OrthoDB" id="9802969at2"/>
<comment type="catalytic activity">
    <reaction evidence="6 7">
        <text>(S)-lactate + NAD(+) = pyruvate + NADH + H(+)</text>
        <dbReference type="Rhea" id="RHEA:23444"/>
        <dbReference type="ChEBI" id="CHEBI:15361"/>
        <dbReference type="ChEBI" id="CHEBI:15378"/>
        <dbReference type="ChEBI" id="CHEBI:16651"/>
        <dbReference type="ChEBI" id="CHEBI:57540"/>
        <dbReference type="ChEBI" id="CHEBI:57945"/>
        <dbReference type="EC" id="1.1.1.27"/>
    </reaction>
</comment>
<dbReference type="InterPro" id="IPR022383">
    <property type="entry name" value="Lactate/malate_DH_C"/>
</dbReference>
<evidence type="ECO:0000259" key="12">
    <source>
        <dbReference type="Pfam" id="PF02866"/>
    </source>
</evidence>
<dbReference type="PROSITE" id="PS00064">
    <property type="entry name" value="L_LDH"/>
    <property type="match status" value="1"/>
</dbReference>
<dbReference type="NCBIfam" id="NF000824">
    <property type="entry name" value="PRK00066.1"/>
    <property type="match status" value="1"/>
</dbReference>
<dbReference type="EMBL" id="LAYJ01000134">
    <property type="protein sequence ID" value="KKI49340.1"/>
    <property type="molecule type" value="Genomic_DNA"/>
</dbReference>
<dbReference type="Gene3D" id="3.90.110.10">
    <property type="entry name" value="Lactate dehydrogenase/glycoside hydrolase, family 4, C-terminal"/>
    <property type="match status" value="1"/>
</dbReference>
<feature type="binding site" evidence="7">
    <location>
        <position position="152"/>
    </location>
    <ligand>
        <name>beta-D-fructose 1,6-bisphosphate</name>
        <dbReference type="ChEBI" id="CHEBI:32966"/>
        <note>allosteric activator</note>
    </ligand>
</feature>
<feature type="binding site" evidence="7">
    <location>
        <position position="64"/>
    </location>
    <ligand>
        <name>NAD(+)</name>
        <dbReference type="ChEBI" id="CHEBI:57540"/>
    </ligand>
</feature>
<keyword evidence="5 7" id="KW-0520">NAD</keyword>
<dbReference type="GO" id="GO:0006096">
    <property type="term" value="P:glycolytic process"/>
    <property type="evidence" value="ECO:0007669"/>
    <property type="project" value="UniProtKB-UniRule"/>
</dbReference>
<comment type="similarity">
    <text evidence="2 7">Belongs to the LDH/MDH superfamily. LDH family.</text>
</comment>
<feature type="binding site" evidence="9">
    <location>
        <position position="119"/>
    </location>
    <ligand>
        <name>substrate</name>
    </ligand>
</feature>
<feature type="binding site" evidence="10">
    <location>
        <begin position="9"/>
        <end position="14"/>
    </location>
    <ligand>
        <name>NAD(+)</name>
        <dbReference type="ChEBI" id="CHEBI:57540"/>
    </ligand>
</feature>
<feature type="binding site" evidence="7">
    <location>
        <begin position="147"/>
        <end position="150"/>
    </location>
    <ligand>
        <name>substrate</name>
    </ligand>
</feature>
<dbReference type="SUPFAM" id="SSF56327">
    <property type="entry name" value="LDH C-terminal domain-like"/>
    <property type="match status" value="1"/>
</dbReference>
<feature type="binding site" evidence="7">
    <location>
        <begin position="119"/>
        <end position="122"/>
    </location>
    <ligand>
        <name>substrate</name>
    </ligand>
</feature>
<feature type="binding site" evidence="9">
    <location>
        <position position="81"/>
    </location>
    <ligand>
        <name>substrate</name>
    </ligand>
</feature>
<feature type="binding site" evidence="7">
    <location>
        <position position="142"/>
    </location>
    <ligand>
        <name>NAD(+)</name>
        <dbReference type="ChEBI" id="CHEBI:57540"/>
    </ligand>
</feature>
<evidence type="ECO:0000256" key="3">
    <source>
        <dbReference type="ARBA" id="ARBA00012967"/>
    </source>
</evidence>
<comment type="function">
    <text evidence="7">Catalyzes the conversion of lactate to pyruvate.</text>
</comment>
<dbReference type="PANTHER" id="PTHR43128">
    <property type="entry name" value="L-2-HYDROXYCARBOXYLATE DEHYDROGENASE (NAD(P)(+))"/>
    <property type="match status" value="1"/>
</dbReference>
<feature type="binding site" evidence="7">
    <location>
        <position position="232"/>
    </location>
    <ligand>
        <name>substrate</name>
    </ligand>
</feature>
<feature type="binding site" evidence="7">
    <location>
        <begin position="78"/>
        <end position="79"/>
    </location>
    <ligand>
        <name>NAD(+)</name>
        <dbReference type="ChEBI" id="CHEBI:57540"/>
    </ligand>
</feature>
<feature type="binding site" evidence="7 10">
    <location>
        <position position="34"/>
    </location>
    <ligand>
        <name>NAD(+)</name>
        <dbReference type="ChEBI" id="CHEBI:57540"/>
    </ligand>
</feature>
<dbReference type="InterPro" id="IPR036291">
    <property type="entry name" value="NAD(P)-bd_dom_sf"/>
</dbReference>
<dbReference type="NCBIfam" id="NF004863">
    <property type="entry name" value="PRK06223.1"/>
    <property type="match status" value="1"/>
</dbReference>
<feature type="binding site" evidence="10">
    <location>
        <position position="94"/>
    </location>
    <ligand>
        <name>NAD(+)</name>
        <dbReference type="ChEBI" id="CHEBI:57540"/>
    </ligand>
</feature>
<comment type="activity regulation">
    <text evidence="7">Allosterically activated by fructose 1,6-bisphosphate (FBP).</text>
</comment>
<keyword evidence="7" id="KW-0021">Allosteric enzyme</keyword>
<dbReference type="InterPro" id="IPR001557">
    <property type="entry name" value="L-lactate/malate_DH"/>
</dbReference>
<feature type="binding site" evidence="7 9">
    <location>
        <position position="87"/>
    </location>
    <ligand>
        <name>substrate</name>
    </ligand>
</feature>
<keyword evidence="14" id="KW-1185">Reference proteome</keyword>
<organism evidence="13 14">
    <name type="scientific">Christensenella hongkongensis</name>
    <dbReference type="NCBI Taxonomy" id="270498"/>
    <lineage>
        <taxon>Bacteria</taxon>
        <taxon>Bacillati</taxon>
        <taxon>Bacillota</taxon>
        <taxon>Clostridia</taxon>
        <taxon>Christensenellales</taxon>
        <taxon>Christensenellaceae</taxon>
        <taxon>Christensenella</taxon>
    </lineage>
</organism>
<dbReference type="FunFam" id="3.40.50.720:FF:000018">
    <property type="entry name" value="Malate dehydrogenase"/>
    <property type="match status" value="1"/>
</dbReference>
<dbReference type="PIRSF" id="PIRSF000102">
    <property type="entry name" value="Lac_mal_DH"/>
    <property type="match status" value="1"/>
</dbReference>
<comment type="subunit">
    <text evidence="7">Homotetramer.</text>
</comment>
<feature type="binding site" evidence="7 10">
    <location>
        <begin position="117"/>
        <end position="119"/>
    </location>
    <ligand>
        <name>NAD(+)</name>
        <dbReference type="ChEBI" id="CHEBI:57540"/>
    </ligand>
</feature>
<evidence type="ECO:0000256" key="7">
    <source>
        <dbReference type="HAMAP-Rule" id="MF_00488"/>
    </source>
</evidence>
<evidence type="ECO:0000256" key="6">
    <source>
        <dbReference type="ARBA" id="ARBA00049258"/>
    </source>
</evidence>
<feature type="domain" description="Lactate/malate dehydrogenase C-terminal" evidence="12">
    <location>
        <begin position="144"/>
        <end position="314"/>
    </location>
</feature>
<dbReference type="Proteomes" id="UP000034076">
    <property type="component" value="Unassembled WGS sequence"/>
</dbReference>
<dbReference type="GO" id="GO:0006089">
    <property type="term" value="P:lactate metabolic process"/>
    <property type="evidence" value="ECO:0007669"/>
    <property type="project" value="TreeGrafter"/>
</dbReference>
<comment type="pathway">
    <text evidence="1 7">Fermentation; pyruvate fermentation to lactate; (S)-lactate from pyruvate: step 1/1.</text>
</comment>
<dbReference type="EC" id="1.1.1.27" evidence="3 7"/>
<feature type="binding site" evidence="7">
    <location>
        <position position="39"/>
    </location>
    <ligand>
        <name>NAD(+)</name>
        <dbReference type="ChEBI" id="CHEBI:57540"/>
    </ligand>
</feature>
<dbReference type="Pfam" id="PF02866">
    <property type="entry name" value="Ldh_1_C"/>
    <property type="match status" value="1"/>
</dbReference>
<dbReference type="InterPro" id="IPR015955">
    <property type="entry name" value="Lactate_DH/Glyco_Ohase_4_C"/>
</dbReference>